<comment type="caution">
    <text evidence="2">The sequence shown here is derived from an EMBL/GenBank/DDBJ whole genome shotgun (WGS) entry which is preliminary data.</text>
</comment>
<dbReference type="RefSeq" id="WP_102857033.1">
    <property type="nucleotide sequence ID" value="NZ_JAMOHT010000026.1"/>
</dbReference>
<sequence length="252" mass="26915">MNCAELGNALALTCVPVNEGLFYMESHVSVPFDGNLIGAYVEEIGRGRVRISDNADTLFHAMTVGIQPTAARGRRLATIAAENHVQLSDDGELFVACDEQDAPFYLTQMIDAAAAISYACGQWQATGESRFEKIVSSALKQAFPGKVKRNFTVTGASGHQLKFPFALGVDTPDVQVVQTISATADAPHWPSVYQALGKMIDIKNAIPGIRRTVILENAQTNEISKAASALAECASVVIFSTPARLTEALKAA</sequence>
<reference evidence="2 3" key="1">
    <citation type="submission" date="2018-01" db="EMBL/GenBank/DDBJ databases">
        <title>Denitrification phenotypes of diverse strains of Pseudomonas stutzeri.</title>
        <authorList>
            <person name="Milligan D.A."/>
            <person name="Bergaust L."/>
            <person name="Bakken L.R."/>
            <person name="Frostegard A."/>
        </authorList>
    </citation>
    <scope>NUCLEOTIDE SEQUENCE [LARGE SCALE GENOMIC DNA]</scope>
    <source>
        <strain evidence="2 3">ST27MN3</strain>
    </source>
</reference>
<organism evidence="2 3">
    <name type="scientific">Stutzerimonas decontaminans</name>
    <dbReference type="NCBI Taxonomy" id="3022791"/>
    <lineage>
        <taxon>Bacteria</taxon>
        <taxon>Pseudomonadati</taxon>
        <taxon>Pseudomonadota</taxon>
        <taxon>Gammaproteobacteria</taxon>
        <taxon>Pseudomonadales</taxon>
        <taxon>Pseudomonadaceae</taxon>
        <taxon>Stutzerimonas</taxon>
    </lineage>
</organism>
<dbReference type="Pfam" id="PF08861">
    <property type="entry name" value="DUF1828"/>
    <property type="match status" value="1"/>
</dbReference>
<dbReference type="Proteomes" id="UP000236021">
    <property type="component" value="Unassembled WGS sequence"/>
</dbReference>
<accession>A0ABX4VYI2</accession>
<name>A0ABX4VYI2_9GAMM</name>
<proteinExistence type="predicted"/>
<evidence type="ECO:0000313" key="2">
    <source>
        <dbReference type="EMBL" id="PNF85032.1"/>
    </source>
</evidence>
<protein>
    <recommendedName>
        <fullName evidence="1">DUF1828 domain-containing protein</fullName>
    </recommendedName>
</protein>
<gene>
    <name evidence="2" type="ORF">CXK93_12235</name>
</gene>
<dbReference type="InterPro" id="IPR014960">
    <property type="entry name" value="DUF1828"/>
</dbReference>
<evidence type="ECO:0000313" key="3">
    <source>
        <dbReference type="Proteomes" id="UP000236021"/>
    </source>
</evidence>
<feature type="domain" description="DUF1828" evidence="1">
    <location>
        <begin position="33"/>
        <end position="116"/>
    </location>
</feature>
<dbReference type="EMBL" id="POUI01000002">
    <property type="protein sequence ID" value="PNF85032.1"/>
    <property type="molecule type" value="Genomic_DNA"/>
</dbReference>
<keyword evidence="3" id="KW-1185">Reference proteome</keyword>
<evidence type="ECO:0000259" key="1">
    <source>
        <dbReference type="Pfam" id="PF08861"/>
    </source>
</evidence>